<evidence type="ECO:0000313" key="2">
    <source>
        <dbReference type="Proteomes" id="UP000242181"/>
    </source>
</evidence>
<evidence type="ECO:0000313" key="1">
    <source>
        <dbReference type="EMBL" id="PSJ48255.1"/>
    </source>
</evidence>
<dbReference type="RefSeq" id="WP_106451709.1">
    <property type="nucleotide sequence ID" value="NZ_PXYH01000001.1"/>
</dbReference>
<sequence>MKTRIEFYQAALRPRRDHPTPRHLLLGAVVVLLLWGLAFAWQGLSNYRLAEQNRQLAQQLALARSGVEQLQQSLALLNRSQDDGQRQRLEQDIRARRQLLGVLSQDNLVSYAATLEDLARIPWPRVSLTGLQLRGQAMVLNGEAGDAAAVPAWILGFEQRESLARRSFDRLDIQRREPGLLRFTLNSEGAAP</sequence>
<accession>A0A2P7RDH0</accession>
<name>A0A2P7RDH0_9GAMM</name>
<gene>
    <name evidence="1" type="ORF">C7I36_00040</name>
</gene>
<dbReference type="Proteomes" id="UP000242181">
    <property type="component" value="Unassembled WGS sequence"/>
</dbReference>
<comment type="caution">
    <text evidence="1">The sequence shown here is derived from an EMBL/GenBank/DDBJ whole genome shotgun (WGS) entry which is preliminary data.</text>
</comment>
<dbReference type="AlphaFoldDB" id="A0A2P7RDH0"/>
<protein>
    <submittedName>
        <fullName evidence="1">Fimbrial assembly protein</fullName>
    </submittedName>
</protein>
<reference evidence="1 2" key="1">
    <citation type="submission" date="2018-03" db="EMBL/GenBank/DDBJ databases">
        <title>The draft genome of Zobellella taiwanensis JCM 13381.</title>
        <authorList>
            <person name="Liu L."/>
            <person name="Li L."/>
            <person name="Wang T."/>
            <person name="Zhang X."/>
            <person name="Liang L."/>
        </authorList>
    </citation>
    <scope>NUCLEOTIDE SEQUENCE [LARGE SCALE GENOMIC DNA]</scope>
    <source>
        <strain evidence="1 2">JCM 13381</strain>
    </source>
</reference>
<organism evidence="1 2">
    <name type="scientific">Zobellella taiwanensis</name>
    <dbReference type="NCBI Taxonomy" id="347535"/>
    <lineage>
        <taxon>Bacteria</taxon>
        <taxon>Pseudomonadati</taxon>
        <taxon>Pseudomonadota</taxon>
        <taxon>Gammaproteobacteria</taxon>
        <taxon>Aeromonadales</taxon>
        <taxon>Aeromonadaceae</taxon>
        <taxon>Zobellella</taxon>
    </lineage>
</organism>
<dbReference type="OrthoDB" id="6876592at2"/>
<dbReference type="EMBL" id="PXYH01000001">
    <property type="protein sequence ID" value="PSJ48255.1"/>
    <property type="molecule type" value="Genomic_DNA"/>
</dbReference>
<keyword evidence="2" id="KW-1185">Reference proteome</keyword>
<proteinExistence type="predicted"/>